<sequence length="348" mass="38146">MDTVEAAFARHQESTNTEPLFVTSVAGVILSNMPDFDHLNMPDFDFDSGAAVDHAVEVFGYAPSLEDLCTEQDWDKQPQSGRTSIFDHPPNMATKAGICPETPPFGPAYTFGAAPVVMLGVGNYDSWPTNCFAHPSLLNPFESQHGDVAEYGSGLAGSELTTNSSLSTPADDDHLTATELNPSASTESCRTTAEPRPSHQKRKRGRPRLFQVDGAEDSDQAEPSAPAGKRSTIASLRPSRRTSQTPVGPSPSQDGQNDDEAIRERRRMATTRYRRKLDAASSAVVKKACEAETEYKTLLACRDDLLDQLYSLKNKLLFVSQTRSDSPAMQAYMQAEVQRVRREWGARL</sequence>
<evidence type="ECO:0000313" key="3">
    <source>
        <dbReference type="Proteomes" id="UP001321760"/>
    </source>
</evidence>
<dbReference type="Proteomes" id="UP001321760">
    <property type="component" value="Unassembled WGS sequence"/>
</dbReference>
<name>A0AAV9H417_9PEZI</name>
<dbReference type="AlphaFoldDB" id="A0AAV9H417"/>
<feature type="compositionally biased region" description="Basic residues" evidence="1">
    <location>
        <begin position="198"/>
        <end position="207"/>
    </location>
</feature>
<dbReference type="EMBL" id="MU865915">
    <property type="protein sequence ID" value="KAK4455157.1"/>
    <property type="molecule type" value="Genomic_DNA"/>
</dbReference>
<feature type="compositionally biased region" description="Polar residues" evidence="1">
    <location>
        <begin position="178"/>
        <end position="191"/>
    </location>
</feature>
<organism evidence="2 3">
    <name type="scientific">Podospora aff. communis PSN243</name>
    <dbReference type="NCBI Taxonomy" id="3040156"/>
    <lineage>
        <taxon>Eukaryota</taxon>
        <taxon>Fungi</taxon>
        <taxon>Dikarya</taxon>
        <taxon>Ascomycota</taxon>
        <taxon>Pezizomycotina</taxon>
        <taxon>Sordariomycetes</taxon>
        <taxon>Sordariomycetidae</taxon>
        <taxon>Sordariales</taxon>
        <taxon>Podosporaceae</taxon>
        <taxon>Podospora</taxon>
    </lineage>
</organism>
<keyword evidence="3" id="KW-1185">Reference proteome</keyword>
<gene>
    <name evidence="2" type="ORF">QBC34DRAFT_433376</name>
</gene>
<evidence type="ECO:0008006" key="4">
    <source>
        <dbReference type="Google" id="ProtNLM"/>
    </source>
</evidence>
<evidence type="ECO:0000313" key="2">
    <source>
        <dbReference type="EMBL" id="KAK4455157.1"/>
    </source>
</evidence>
<feature type="region of interest" description="Disordered" evidence="1">
    <location>
        <begin position="150"/>
        <end position="262"/>
    </location>
</feature>
<reference evidence="2" key="1">
    <citation type="journal article" date="2023" name="Mol. Phylogenet. Evol.">
        <title>Genome-scale phylogeny and comparative genomics of the fungal order Sordariales.</title>
        <authorList>
            <person name="Hensen N."/>
            <person name="Bonometti L."/>
            <person name="Westerberg I."/>
            <person name="Brannstrom I.O."/>
            <person name="Guillou S."/>
            <person name="Cros-Aarteil S."/>
            <person name="Calhoun S."/>
            <person name="Haridas S."/>
            <person name="Kuo A."/>
            <person name="Mondo S."/>
            <person name="Pangilinan J."/>
            <person name="Riley R."/>
            <person name="LaButti K."/>
            <person name="Andreopoulos B."/>
            <person name="Lipzen A."/>
            <person name="Chen C."/>
            <person name="Yan M."/>
            <person name="Daum C."/>
            <person name="Ng V."/>
            <person name="Clum A."/>
            <person name="Steindorff A."/>
            <person name="Ohm R.A."/>
            <person name="Martin F."/>
            <person name="Silar P."/>
            <person name="Natvig D.O."/>
            <person name="Lalanne C."/>
            <person name="Gautier V."/>
            <person name="Ament-Velasquez S.L."/>
            <person name="Kruys A."/>
            <person name="Hutchinson M.I."/>
            <person name="Powell A.J."/>
            <person name="Barry K."/>
            <person name="Miller A.N."/>
            <person name="Grigoriev I.V."/>
            <person name="Debuchy R."/>
            <person name="Gladieux P."/>
            <person name="Hiltunen Thoren M."/>
            <person name="Johannesson H."/>
        </authorList>
    </citation>
    <scope>NUCLEOTIDE SEQUENCE</scope>
    <source>
        <strain evidence="2">PSN243</strain>
    </source>
</reference>
<feature type="compositionally biased region" description="Polar residues" evidence="1">
    <location>
        <begin position="159"/>
        <end position="168"/>
    </location>
</feature>
<protein>
    <recommendedName>
        <fullName evidence="4">BZIP domain-containing protein</fullName>
    </recommendedName>
</protein>
<evidence type="ECO:0000256" key="1">
    <source>
        <dbReference type="SAM" id="MobiDB-lite"/>
    </source>
</evidence>
<accession>A0AAV9H417</accession>
<proteinExistence type="predicted"/>
<comment type="caution">
    <text evidence="2">The sequence shown here is derived from an EMBL/GenBank/DDBJ whole genome shotgun (WGS) entry which is preliminary data.</text>
</comment>
<reference evidence="2" key="2">
    <citation type="submission" date="2023-05" db="EMBL/GenBank/DDBJ databases">
        <authorList>
            <consortium name="Lawrence Berkeley National Laboratory"/>
            <person name="Steindorff A."/>
            <person name="Hensen N."/>
            <person name="Bonometti L."/>
            <person name="Westerberg I."/>
            <person name="Brannstrom I.O."/>
            <person name="Guillou S."/>
            <person name="Cros-Aarteil S."/>
            <person name="Calhoun S."/>
            <person name="Haridas S."/>
            <person name="Kuo A."/>
            <person name="Mondo S."/>
            <person name="Pangilinan J."/>
            <person name="Riley R."/>
            <person name="Labutti K."/>
            <person name="Andreopoulos B."/>
            <person name="Lipzen A."/>
            <person name="Chen C."/>
            <person name="Yanf M."/>
            <person name="Daum C."/>
            <person name="Ng V."/>
            <person name="Clum A."/>
            <person name="Ohm R."/>
            <person name="Martin F."/>
            <person name="Silar P."/>
            <person name="Natvig D."/>
            <person name="Lalanne C."/>
            <person name="Gautier V."/>
            <person name="Ament-Velasquez S.L."/>
            <person name="Kruys A."/>
            <person name="Hutchinson M.I."/>
            <person name="Powell A.J."/>
            <person name="Barry K."/>
            <person name="Miller A.N."/>
            <person name="Grigoriev I.V."/>
            <person name="Debuchy R."/>
            <person name="Gladieux P."/>
            <person name="Thoren M.H."/>
            <person name="Johannesson H."/>
        </authorList>
    </citation>
    <scope>NUCLEOTIDE SEQUENCE</scope>
    <source>
        <strain evidence="2">PSN243</strain>
    </source>
</reference>
<feature type="compositionally biased region" description="Polar residues" evidence="1">
    <location>
        <begin position="241"/>
        <end position="255"/>
    </location>
</feature>